<dbReference type="InterPro" id="IPR007815">
    <property type="entry name" value="Emycin_Estase"/>
</dbReference>
<feature type="compositionally biased region" description="Low complexity" evidence="1">
    <location>
        <begin position="398"/>
        <end position="408"/>
    </location>
</feature>
<dbReference type="Proteomes" id="UP000181909">
    <property type="component" value="Unassembled WGS sequence"/>
</dbReference>
<evidence type="ECO:0000313" key="2">
    <source>
        <dbReference type="EMBL" id="SFY00199.1"/>
    </source>
</evidence>
<dbReference type="OrthoDB" id="9810066at2"/>
<dbReference type="EMBL" id="FPJO01000009">
    <property type="protein sequence ID" value="SFY00199.1"/>
    <property type="molecule type" value="Genomic_DNA"/>
</dbReference>
<dbReference type="Gene3D" id="3.40.1660.10">
    <property type="entry name" value="EreA-like (biosynthetic domain)"/>
    <property type="match status" value="1"/>
</dbReference>
<dbReference type="GO" id="GO:0046677">
    <property type="term" value="P:response to antibiotic"/>
    <property type="evidence" value="ECO:0007669"/>
    <property type="project" value="InterPro"/>
</dbReference>
<dbReference type="PANTHER" id="PTHR31299">
    <property type="entry name" value="ESTERASE, PUTATIVE (AFU_ORTHOLOGUE AFUA_1G05850)-RELATED"/>
    <property type="match status" value="1"/>
</dbReference>
<proteinExistence type="predicted"/>
<feature type="region of interest" description="Disordered" evidence="1">
    <location>
        <begin position="398"/>
        <end position="428"/>
    </location>
</feature>
<dbReference type="Gene3D" id="3.30.1870.10">
    <property type="entry name" value="EreA-like, domain 2"/>
    <property type="match status" value="1"/>
</dbReference>
<gene>
    <name evidence="2" type="ORF">SAMN02787144_100960</name>
</gene>
<organism evidence="2 3">
    <name type="scientific">Streptomyces atratus</name>
    <dbReference type="NCBI Taxonomy" id="1893"/>
    <lineage>
        <taxon>Bacteria</taxon>
        <taxon>Bacillati</taxon>
        <taxon>Actinomycetota</taxon>
        <taxon>Actinomycetes</taxon>
        <taxon>Kitasatosporales</taxon>
        <taxon>Streptomycetaceae</taxon>
        <taxon>Streptomyces</taxon>
    </lineage>
</organism>
<evidence type="ECO:0000313" key="3">
    <source>
        <dbReference type="Proteomes" id="UP000181909"/>
    </source>
</evidence>
<dbReference type="InterPro" id="IPR052036">
    <property type="entry name" value="Hydrolase/PRTase-associated"/>
</dbReference>
<dbReference type="SUPFAM" id="SSF159501">
    <property type="entry name" value="EreA/ChaN-like"/>
    <property type="match status" value="1"/>
</dbReference>
<name>A0A1K2BN59_STRAR</name>
<dbReference type="AlphaFoldDB" id="A0A1K2BN59"/>
<evidence type="ECO:0000256" key="1">
    <source>
        <dbReference type="SAM" id="MobiDB-lite"/>
    </source>
</evidence>
<reference evidence="2 3" key="1">
    <citation type="submission" date="2016-11" db="EMBL/GenBank/DDBJ databases">
        <authorList>
            <person name="Jaros S."/>
            <person name="Januszkiewicz K."/>
            <person name="Wedrychowicz H."/>
        </authorList>
    </citation>
    <scope>NUCLEOTIDE SEQUENCE [LARGE SCALE GENOMIC DNA]</scope>
    <source>
        <strain evidence="2 3">OK807</strain>
    </source>
</reference>
<dbReference type="CDD" id="cd14728">
    <property type="entry name" value="Ere-like"/>
    <property type="match status" value="1"/>
</dbReference>
<sequence length="428" mass="46609">MEAFHDTSADMAALRQLIGGARVVALGEGAHNITEFYGLRDLLFRFLVRECGFTGLVLESGFAEGLAVDEWIDGGPGRVETVARDGITYRFGECEPMRRQLRWMRRRNSGGSAKVAFYGMDLPGSSTSPGPAVRACLDRLPARPGDEELRRLSDLGDRSQAAVRYAAMSSSDRARLLDGLRGLDERALRYRRHSGPDGEDAEIALWCAASLEAFVAEADEDGTSSEGPYPREAFMARSVEWILRRERRIVVSAHNAHVRRTPLHGRPTLGGLLSSELGADLVVIGMTYGSGPEVTFTQRSSRPFDCDVTLGARTLTPESVESRLDRLGPEVTLLDPRRAPAGFFDGVEGTLAGGELDPVDDFPAAYDALLHVRQVNRIPGAFERLRAEFVAAARAGFEAAPDADAPADQSMRPGDLDGLRDTEESESQ</sequence>
<dbReference type="Pfam" id="PF05139">
    <property type="entry name" value="Erythro_esteras"/>
    <property type="match status" value="1"/>
</dbReference>
<dbReference type="RefSeq" id="WP_072486103.1">
    <property type="nucleotide sequence ID" value="NZ_CP108276.1"/>
</dbReference>
<protein>
    <submittedName>
        <fullName evidence="2">Erythromycin esterase</fullName>
    </submittedName>
</protein>
<dbReference type="Gene3D" id="1.20.1440.30">
    <property type="entry name" value="Biosynthetic Protein domain"/>
    <property type="match status" value="1"/>
</dbReference>
<dbReference type="STRING" id="1893.SAMN02787144_100960"/>
<accession>A0A1K2BN59</accession>
<dbReference type="PANTHER" id="PTHR31299:SF0">
    <property type="entry name" value="ESTERASE, PUTATIVE (AFU_ORTHOLOGUE AFUA_1G05850)-RELATED"/>
    <property type="match status" value="1"/>
</dbReference>